<protein>
    <submittedName>
        <fullName evidence="7">LysR family transcriptional regulator, transcriptional activator of nhaA</fullName>
    </submittedName>
</protein>
<evidence type="ECO:0000256" key="5">
    <source>
        <dbReference type="ARBA" id="ARBA00023163"/>
    </source>
</evidence>
<dbReference type="InterPro" id="IPR000847">
    <property type="entry name" value="LysR_HTH_N"/>
</dbReference>
<dbReference type="PROSITE" id="PS50931">
    <property type="entry name" value="HTH_LYSR"/>
    <property type="match status" value="1"/>
</dbReference>
<dbReference type="Pfam" id="PF00126">
    <property type="entry name" value="HTH_1"/>
    <property type="match status" value="1"/>
</dbReference>
<dbReference type="GO" id="GO:0003677">
    <property type="term" value="F:DNA binding"/>
    <property type="evidence" value="ECO:0007669"/>
    <property type="project" value="UniProtKB-KW"/>
</dbReference>
<dbReference type="PRINTS" id="PR00039">
    <property type="entry name" value="HTHLYSR"/>
</dbReference>
<evidence type="ECO:0000256" key="2">
    <source>
        <dbReference type="ARBA" id="ARBA00023015"/>
    </source>
</evidence>
<evidence type="ECO:0000259" key="6">
    <source>
        <dbReference type="PROSITE" id="PS50931"/>
    </source>
</evidence>
<dbReference type="InterPro" id="IPR005119">
    <property type="entry name" value="LysR_subst-bd"/>
</dbReference>
<dbReference type="NCBIfam" id="NF008284">
    <property type="entry name" value="PRK11062.1"/>
    <property type="match status" value="1"/>
</dbReference>
<keyword evidence="2" id="KW-0805">Transcription regulation</keyword>
<proteinExistence type="inferred from homology"/>
<dbReference type="PANTHER" id="PTHR30293:SF2">
    <property type="entry name" value="TRANSCRIPTIONAL ACTIVATOR PROTEIN NHAR"/>
    <property type="match status" value="1"/>
</dbReference>
<dbReference type="PANTHER" id="PTHR30293">
    <property type="entry name" value="TRANSCRIPTIONAL REGULATORY PROTEIN NAC-RELATED"/>
    <property type="match status" value="1"/>
</dbReference>
<dbReference type="GO" id="GO:2000142">
    <property type="term" value="P:regulation of DNA-templated transcription initiation"/>
    <property type="evidence" value="ECO:0007669"/>
    <property type="project" value="TreeGrafter"/>
</dbReference>
<gene>
    <name evidence="7" type="ORF">SAMN02949497_0205</name>
</gene>
<dbReference type="RefSeq" id="WP_085216656.1">
    <property type="nucleotide sequence ID" value="NZ_FXAM01000003.1"/>
</dbReference>
<evidence type="ECO:0000256" key="1">
    <source>
        <dbReference type="ARBA" id="ARBA00009437"/>
    </source>
</evidence>
<keyword evidence="8" id="KW-1185">Reference proteome</keyword>
<dbReference type="SUPFAM" id="SSF53850">
    <property type="entry name" value="Periplasmic binding protein-like II"/>
    <property type="match status" value="1"/>
</dbReference>
<comment type="similarity">
    <text evidence="1">Belongs to the LysR transcriptional regulatory family.</text>
</comment>
<dbReference type="OrthoDB" id="464481at2"/>
<dbReference type="Gene3D" id="3.40.190.290">
    <property type="match status" value="1"/>
</dbReference>
<dbReference type="Pfam" id="PF03466">
    <property type="entry name" value="LysR_substrate"/>
    <property type="match status" value="1"/>
</dbReference>
<dbReference type="Proteomes" id="UP000192923">
    <property type="component" value="Unassembled WGS sequence"/>
</dbReference>
<dbReference type="InterPro" id="IPR036390">
    <property type="entry name" value="WH_DNA-bd_sf"/>
</dbReference>
<evidence type="ECO:0000256" key="4">
    <source>
        <dbReference type="ARBA" id="ARBA00023159"/>
    </source>
</evidence>
<dbReference type="Gene3D" id="1.10.10.10">
    <property type="entry name" value="Winged helix-like DNA-binding domain superfamily/Winged helix DNA-binding domain"/>
    <property type="match status" value="1"/>
</dbReference>
<dbReference type="GO" id="GO:0003700">
    <property type="term" value="F:DNA-binding transcription factor activity"/>
    <property type="evidence" value="ECO:0007669"/>
    <property type="project" value="InterPro"/>
</dbReference>
<reference evidence="7 8" key="1">
    <citation type="submission" date="2016-12" db="EMBL/GenBank/DDBJ databases">
        <authorList>
            <person name="Song W.-J."/>
            <person name="Kurnit D.M."/>
        </authorList>
    </citation>
    <scope>NUCLEOTIDE SEQUENCE [LARGE SCALE GENOMIC DNA]</scope>
    <source>
        <strain evidence="7 8">175</strain>
    </source>
</reference>
<evidence type="ECO:0000313" key="7">
    <source>
        <dbReference type="EMBL" id="SMF97635.1"/>
    </source>
</evidence>
<accession>A0A1Y6DDU2</accession>
<dbReference type="AlphaFoldDB" id="A0A1Y6DDU2"/>
<name>A0A1Y6DDU2_9GAMM</name>
<sequence>MQRLNYQHLFYFWTVAKEGSVSRASEKLHLAQPTVSAQLALFEGTIGEKLFHRDARKLALTETGRGVFHYADEIFALGRELTGFLNGRGGGPMQRLTVGIADGLPKLLAYRLLEPALRLVGPLRLICHEDKPERLLAEIALHGVDLVLSDVPATPTAGLRVFNHPLGESEVGVFGTQDLVERYVRDFPRSLNGAPFLLPSGGLALRRSLDQWFDAENLSPNIRAEIEDSALLKTFGGAGVGLFVAPILVEEEIRRQYRVELLGVAGGVRERFYAISAQRKIQHPAVVAILEQAQAKQG</sequence>
<feature type="domain" description="HTH lysR-type" evidence="6">
    <location>
        <begin position="4"/>
        <end position="61"/>
    </location>
</feature>
<dbReference type="SUPFAM" id="SSF46785">
    <property type="entry name" value="Winged helix' DNA-binding domain"/>
    <property type="match status" value="1"/>
</dbReference>
<keyword evidence="5" id="KW-0804">Transcription</keyword>
<dbReference type="EMBL" id="FXAM01000003">
    <property type="protein sequence ID" value="SMF97635.1"/>
    <property type="molecule type" value="Genomic_DNA"/>
</dbReference>
<keyword evidence="3" id="KW-0238">DNA-binding</keyword>
<evidence type="ECO:0000313" key="8">
    <source>
        <dbReference type="Proteomes" id="UP000192923"/>
    </source>
</evidence>
<keyword evidence="4" id="KW-0010">Activator</keyword>
<evidence type="ECO:0000256" key="3">
    <source>
        <dbReference type="ARBA" id="ARBA00023125"/>
    </source>
</evidence>
<organism evidence="7 8">
    <name type="scientific">Methylomagnum ishizawai</name>
    <dbReference type="NCBI Taxonomy" id="1760988"/>
    <lineage>
        <taxon>Bacteria</taxon>
        <taxon>Pseudomonadati</taxon>
        <taxon>Pseudomonadota</taxon>
        <taxon>Gammaproteobacteria</taxon>
        <taxon>Methylococcales</taxon>
        <taxon>Methylococcaceae</taxon>
        <taxon>Methylomagnum</taxon>
    </lineage>
</organism>
<dbReference type="STRING" id="1760988.SAMN02949497_0205"/>
<dbReference type="InterPro" id="IPR036388">
    <property type="entry name" value="WH-like_DNA-bd_sf"/>
</dbReference>